<feature type="domain" description="MATH" evidence="3">
    <location>
        <begin position="13"/>
        <end position="142"/>
    </location>
</feature>
<protein>
    <submittedName>
        <fullName evidence="4">26335_t:CDS:1</fullName>
    </submittedName>
</protein>
<evidence type="ECO:0000313" key="5">
    <source>
        <dbReference type="Proteomes" id="UP000789901"/>
    </source>
</evidence>
<evidence type="ECO:0000256" key="2">
    <source>
        <dbReference type="ARBA" id="ARBA00023054"/>
    </source>
</evidence>
<comment type="caution">
    <text evidence="4">The sequence shown here is derived from an EMBL/GenBank/DDBJ whole genome shotgun (WGS) entry which is preliminary data.</text>
</comment>
<name>A0ABN7UVA8_GIGMA</name>
<sequence length="411" mass="48057">MIMQNLGYEIEDFQYYIWRITGWSGLRKRIKSPEFEAGGWKWRILLFPFGNNNSDTVSIYLDFADLKGAPTDWHSCVQFALLLWNPEDPTSYVSHNVHHRFIAKESDWGFTQFYDLRKLFVPSENRTRPLIENDTCNITAFVRIINDPTGFLWHDFTNKEIKANERHLYLSIKIVTQYTFARHQGFDLSNFNDLQQFMVLKSEAYGNFKDMTAKTLRISGLGHLYIQKIDKVDDIISILCEKKEFPPHTPLKIYEEIRPNMIEEMEPNLTFQQSEIQGGDIICFQKVLTEKEVQGHTTAGRICDIPTFYESLSIHIAVQFKPRYKDREPNPEFDLALNKEYTYDDIAIRVAARLSTDTFKLRFTTAHSTSGTPKTVIERTTAQTPLEMLESTLPKWPNILYYEILDIKVVE</sequence>
<accession>A0ABN7UVA8</accession>
<gene>
    <name evidence="4" type="ORF">GMARGA_LOCUS10855</name>
</gene>
<organism evidence="4 5">
    <name type="scientific">Gigaspora margarita</name>
    <dbReference type="NCBI Taxonomy" id="4874"/>
    <lineage>
        <taxon>Eukaryota</taxon>
        <taxon>Fungi</taxon>
        <taxon>Fungi incertae sedis</taxon>
        <taxon>Mucoromycota</taxon>
        <taxon>Glomeromycotina</taxon>
        <taxon>Glomeromycetes</taxon>
        <taxon>Diversisporales</taxon>
        <taxon>Gigasporaceae</taxon>
        <taxon>Gigaspora</taxon>
    </lineage>
</organism>
<reference evidence="4 5" key="1">
    <citation type="submission" date="2021-06" db="EMBL/GenBank/DDBJ databases">
        <authorList>
            <person name="Kallberg Y."/>
            <person name="Tangrot J."/>
            <person name="Rosling A."/>
        </authorList>
    </citation>
    <scope>NUCLEOTIDE SEQUENCE [LARGE SCALE GENOMIC DNA]</scope>
    <source>
        <strain evidence="4 5">120-4 pot B 10/14</strain>
    </source>
</reference>
<dbReference type="PANTHER" id="PTHR46236">
    <property type="entry name" value="TRAF-LIKE SUPERFAMILY PROTEIN"/>
    <property type="match status" value="1"/>
</dbReference>
<dbReference type="InterPro" id="IPR008974">
    <property type="entry name" value="TRAF-like"/>
</dbReference>
<dbReference type="EMBL" id="CAJVQB010006188">
    <property type="protein sequence ID" value="CAG8679114.1"/>
    <property type="molecule type" value="Genomic_DNA"/>
</dbReference>
<dbReference type="SUPFAM" id="SSF49599">
    <property type="entry name" value="TRAF domain-like"/>
    <property type="match status" value="1"/>
</dbReference>
<dbReference type="SMART" id="SM00061">
    <property type="entry name" value="MATH"/>
    <property type="match status" value="1"/>
</dbReference>
<dbReference type="Gene3D" id="2.60.210.10">
    <property type="entry name" value="Apoptosis, Tumor Necrosis Factor Receptor Associated Protein 2, Chain A"/>
    <property type="match status" value="1"/>
</dbReference>
<dbReference type="PROSITE" id="PS50144">
    <property type="entry name" value="MATH"/>
    <property type="match status" value="1"/>
</dbReference>
<dbReference type="InterPro" id="IPR002083">
    <property type="entry name" value="MATH/TRAF_dom"/>
</dbReference>
<evidence type="ECO:0000259" key="3">
    <source>
        <dbReference type="PROSITE" id="PS50144"/>
    </source>
</evidence>
<dbReference type="InterPro" id="IPR050804">
    <property type="entry name" value="MCC"/>
</dbReference>
<keyword evidence="1" id="KW-0833">Ubl conjugation pathway</keyword>
<dbReference type="Pfam" id="PF22486">
    <property type="entry name" value="MATH_2"/>
    <property type="match status" value="1"/>
</dbReference>
<evidence type="ECO:0000313" key="4">
    <source>
        <dbReference type="EMBL" id="CAG8679114.1"/>
    </source>
</evidence>
<proteinExistence type="predicted"/>
<keyword evidence="5" id="KW-1185">Reference proteome</keyword>
<dbReference type="InterPro" id="IPR024729">
    <property type="entry name" value="USP7_ICP0-binding_dom"/>
</dbReference>
<dbReference type="Gene3D" id="3.10.20.90">
    <property type="entry name" value="Phosphatidylinositol 3-kinase Catalytic Subunit, Chain A, domain 1"/>
    <property type="match status" value="2"/>
</dbReference>
<dbReference type="Proteomes" id="UP000789901">
    <property type="component" value="Unassembled WGS sequence"/>
</dbReference>
<evidence type="ECO:0000256" key="1">
    <source>
        <dbReference type="ARBA" id="ARBA00022786"/>
    </source>
</evidence>
<dbReference type="PANTHER" id="PTHR46236:SF35">
    <property type="entry name" value="MATH DOMAIN-CONTAINING PROTEIN"/>
    <property type="match status" value="1"/>
</dbReference>
<dbReference type="Pfam" id="PF12436">
    <property type="entry name" value="USP7_ICP0_bdg"/>
    <property type="match status" value="1"/>
</dbReference>
<keyword evidence="2" id="KW-0175">Coiled coil</keyword>